<reference evidence="1" key="1">
    <citation type="submission" date="2018-05" db="EMBL/GenBank/DDBJ databases">
        <title>Draft genome of Mucuna pruriens seed.</title>
        <authorList>
            <person name="Nnadi N.E."/>
            <person name="Vos R."/>
            <person name="Hasami M.H."/>
            <person name="Devisetty U.K."/>
            <person name="Aguiy J.C."/>
        </authorList>
    </citation>
    <scope>NUCLEOTIDE SEQUENCE [LARGE SCALE GENOMIC DNA]</scope>
    <source>
        <strain evidence="1">JCA_2017</strain>
    </source>
</reference>
<evidence type="ECO:0000313" key="1">
    <source>
        <dbReference type="EMBL" id="RDX79765.1"/>
    </source>
</evidence>
<evidence type="ECO:0000313" key="2">
    <source>
        <dbReference type="Proteomes" id="UP000257109"/>
    </source>
</evidence>
<dbReference type="AlphaFoldDB" id="A0A371FN42"/>
<accession>A0A371FN42</accession>
<proteinExistence type="predicted"/>
<organism evidence="1 2">
    <name type="scientific">Mucuna pruriens</name>
    <name type="common">Velvet bean</name>
    <name type="synonym">Dolichos pruriens</name>
    <dbReference type="NCBI Taxonomy" id="157652"/>
    <lineage>
        <taxon>Eukaryota</taxon>
        <taxon>Viridiplantae</taxon>
        <taxon>Streptophyta</taxon>
        <taxon>Embryophyta</taxon>
        <taxon>Tracheophyta</taxon>
        <taxon>Spermatophyta</taxon>
        <taxon>Magnoliopsida</taxon>
        <taxon>eudicotyledons</taxon>
        <taxon>Gunneridae</taxon>
        <taxon>Pentapetalae</taxon>
        <taxon>rosids</taxon>
        <taxon>fabids</taxon>
        <taxon>Fabales</taxon>
        <taxon>Fabaceae</taxon>
        <taxon>Papilionoideae</taxon>
        <taxon>50 kb inversion clade</taxon>
        <taxon>NPAAA clade</taxon>
        <taxon>indigoferoid/millettioid clade</taxon>
        <taxon>Phaseoleae</taxon>
        <taxon>Mucuna</taxon>
    </lineage>
</organism>
<keyword evidence="2" id="KW-1185">Reference proteome</keyword>
<dbReference type="EMBL" id="QJKJ01008441">
    <property type="protein sequence ID" value="RDX79765.1"/>
    <property type="molecule type" value="Genomic_DNA"/>
</dbReference>
<gene>
    <name evidence="1" type="ORF">CR513_39778</name>
</gene>
<comment type="caution">
    <text evidence="1">The sequence shown here is derived from an EMBL/GenBank/DDBJ whole genome shotgun (WGS) entry which is preliminary data.</text>
</comment>
<protein>
    <submittedName>
        <fullName evidence="1">Uncharacterized protein</fullName>
    </submittedName>
</protein>
<dbReference type="Proteomes" id="UP000257109">
    <property type="component" value="Unassembled WGS sequence"/>
</dbReference>
<name>A0A371FN42_MUCPR</name>
<sequence length="32" mass="3822">MKNFKRKSLTIDKVLPSIHITELVLVMIRKRI</sequence>